<dbReference type="EMBL" id="JAQYXP010000005">
    <property type="protein sequence ID" value="MEN3238276.1"/>
    <property type="molecule type" value="Genomic_DNA"/>
</dbReference>
<reference evidence="2 3" key="1">
    <citation type="journal article" date="2023" name="PLoS ONE">
        <title>Complete genome assembly of Hawai'i environmental nontuberculous mycobacteria reveals unexpected co-isolation with methylobacteria.</title>
        <authorList>
            <person name="Hendrix J."/>
            <person name="Epperson L.E."/>
            <person name="Tong E.I."/>
            <person name="Chan Y.L."/>
            <person name="Hasan N.A."/>
            <person name="Dawrs S.N."/>
            <person name="Norton G.J."/>
            <person name="Virdi R."/>
            <person name="Crooks J.L."/>
            <person name="Chan E.D."/>
            <person name="Honda J.R."/>
            <person name="Strong M."/>
        </authorList>
    </citation>
    <scope>NUCLEOTIDE SEQUENCE [LARGE SCALE GENOMIC DNA]</scope>
    <source>
        <strain evidence="2 3">NJH_HI04-1</strain>
    </source>
</reference>
<dbReference type="InterPro" id="IPR006944">
    <property type="entry name" value="Phage/GTA_portal"/>
</dbReference>
<dbReference type="InterPro" id="IPR006427">
    <property type="entry name" value="Portal_HK97"/>
</dbReference>
<sequence>MDSQLDLFAKGSVTDAAGVPGPLRADSPAGWGEFDLGWHDVSDFLGLSVGSRSLLGTKDAVGLALMIMCADVKARDISKAEMLLWRRKGRSWTLVEADKHPVAELLMTRPNDVMSWPQFWRMVVLHLELAQNAYVLKRIATDGTVIELIPIQPARCRARVNPNSGAVFYEIFTGTAYEQAVLGTSYQIVPADQMIHLRGRMWDGLYGLSNFALGSPIIDLVSAIAEFQRNIFRSDGKQPLVFETDTAFPVGDAGDAAFQRLKRQLATATRKAGQTGEPILLEAGLKAKVIALNSKDAESKDSFNQQIMRVCGLMNTPPHKVFALEAVAYNNMAAMNRQYYSDVLHPLAHEIQESFKLSLFERKEWPVFGPQFDQMSLMATDLDALQKLVDMGMKDGLMTFDEGREVLPFRLNPLAKGGDRRMVPVNMSLIGADGEVVHAGTGQNPTNPGAGEGESPDNNAGKVLRLVADNP</sequence>
<dbReference type="NCBIfam" id="TIGR01537">
    <property type="entry name" value="portal_HK97"/>
    <property type="match status" value="1"/>
</dbReference>
<organism evidence="2 3">
    <name type="scientific">Methylobacterium ajmalii</name>
    <dbReference type="NCBI Taxonomy" id="2738439"/>
    <lineage>
        <taxon>Bacteria</taxon>
        <taxon>Pseudomonadati</taxon>
        <taxon>Pseudomonadota</taxon>
        <taxon>Alphaproteobacteria</taxon>
        <taxon>Hyphomicrobiales</taxon>
        <taxon>Methylobacteriaceae</taxon>
        <taxon>Methylobacterium</taxon>
    </lineage>
</organism>
<dbReference type="Pfam" id="PF04860">
    <property type="entry name" value="Phage_portal"/>
    <property type="match status" value="1"/>
</dbReference>
<evidence type="ECO:0000313" key="2">
    <source>
        <dbReference type="EMBL" id="MEN3238276.1"/>
    </source>
</evidence>
<feature type="region of interest" description="Disordered" evidence="1">
    <location>
        <begin position="437"/>
        <end position="471"/>
    </location>
</feature>
<protein>
    <submittedName>
        <fullName evidence="2">Phage portal protein</fullName>
    </submittedName>
</protein>
<evidence type="ECO:0000313" key="3">
    <source>
        <dbReference type="Proteomes" id="UP001407347"/>
    </source>
</evidence>
<dbReference type="Proteomes" id="UP001407347">
    <property type="component" value="Unassembled WGS sequence"/>
</dbReference>
<accession>A0ABV0A3B6</accession>
<evidence type="ECO:0000256" key="1">
    <source>
        <dbReference type="SAM" id="MobiDB-lite"/>
    </source>
</evidence>
<dbReference type="RefSeq" id="WP_346013577.1">
    <property type="nucleotide sequence ID" value="NZ_JAQYXP010000005.1"/>
</dbReference>
<comment type="caution">
    <text evidence="2">The sequence shown here is derived from an EMBL/GenBank/DDBJ whole genome shotgun (WGS) entry which is preliminary data.</text>
</comment>
<name>A0ABV0A3B6_9HYPH</name>
<gene>
    <name evidence="2" type="ORF">PUR29_33045</name>
</gene>
<proteinExistence type="predicted"/>
<keyword evidence="3" id="KW-1185">Reference proteome</keyword>